<dbReference type="EMBL" id="CAMAPE010000031">
    <property type="protein sequence ID" value="CAH9094616.1"/>
    <property type="molecule type" value="Genomic_DNA"/>
</dbReference>
<dbReference type="AlphaFoldDB" id="A0A9P0ZBW9"/>
<name>A0A9P0ZBW9_CUSEU</name>
<sequence length="130" mass="14380">MAKNPMTLPIFSISLAFFFFFLITSPATGEEQIFGKPVDRKSLGIKKEKSSHFRFYWHDVLSGTKPTSIIVIPPAKNSSPMTVFGQKHNRQPANHRAGSGLQVRWKSAGDLCCSGSGRAWVLDGDEPGFH</sequence>
<protein>
    <recommendedName>
        <fullName evidence="4">Dirigent protein</fullName>
    </recommendedName>
</protein>
<feature type="signal peptide" evidence="1">
    <location>
        <begin position="1"/>
        <end position="29"/>
    </location>
</feature>
<evidence type="ECO:0008006" key="4">
    <source>
        <dbReference type="Google" id="ProtNLM"/>
    </source>
</evidence>
<keyword evidence="1" id="KW-0732">Signal</keyword>
<organism evidence="2 3">
    <name type="scientific">Cuscuta europaea</name>
    <name type="common">European dodder</name>
    <dbReference type="NCBI Taxonomy" id="41803"/>
    <lineage>
        <taxon>Eukaryota</taxon>
        <taxon>Viridiplantae</taxon>
        <taxon>Streptophyta</taxon>
        <taxon>Embryophyta</taxon>
        <taxon>Tracheophyta</taxon>
        <taxon>Spermatophyta</taxon>
        <taxon>Magnoliopsida</taxon>
        <taxon>eudicotyledons</taxon>
        <taxon>Gunneridae</taxon>
        <taxon>Pentapetalae</taxon>
        <taxon>asterids</taxon>
        <taxon>lamiids</taxon>
        <taxon>Solanales</taxon>
        <taxon>Convolvulaceae</taxon>
        <taxon>Cuscuteae</taxon>
        <taxon>Cuscuta</taxon>
        <taxon>Cuscuta subgen. Cuscuta</taxon>
    </lineage>
</organism>
<gene>
    <name evidence="2" type="ORF">CEURO_LOCUS12826</name>
</gene>
<dbReference type="OrthoDB" id="10376035at2759"/>
<proteinExistence type="predicted"/>
<keyword evidence="3" id="KW-1185">Reference proteome</keyword>
<evidence type="ECO:0000313" key="2">
    <source>
        <dbReference type="EMBL" id="CAH9094616.1"/>
    </source>
</evidence>
<feature type="chain" id="PRO_5040131563" description="Dirigent protein" evidence="1">
    <location>
        <begin position="30"/>
        <end position="130"/>
    </location>
</feature>
<dbReference type="Proteomes" id="UP001152484">
    <property type="component" value="Unassembled WGS sequence"/>
</dbReference>
<accession>A0A9P0ZBW9</accession>
<reference evidence="2" key="1">
    <citation type="submission" date="2022-07" db="EMBL/GenBank/DDBJ databases">
        <authorList>
            <person name="Macas J."/>
            <person name="Novak P."/>
            <person name="Neumann P."/>
        </authorList>
    </citation>
    <scope>NUCLEOTIDE SEQUENCE</scope>
</reference>
<evidence type="ECO:0000313" key="3">
    <source>
        <dbReference type="Proteomes" id="UP001152484"/>
    </source>
</evidence>
<evidence type="ECO:0000256" key="1">
    <source>
        <dbReference type="SAM" id="SignalP"/>
    </source>
</evidence>
<comment type="caution">
    <text evidence="2">The sequence shown here is derived from an EMBL/GenBank/DDBJ whole genome shotgun (WGS) entry which is preliminary data.</text>
</comment>